<protein>
    <recommendedName>
        <fullName evidence="4">Oxidoreductase AflY</fullName>
    </recommendedName>
</protein>
<dbReference type="Proteomes" id="UP001302812">
    <property type="component" value="Unassembled WGS sequence"/>
</dbReference>
<sequence>MALDAGLRIRSEGLGLGRLDANPPGSNDAASRFLQENHEKWHMFFRVQAGHNHIPHAILSTLAMGGSPENVQRAYDDGKVIQRPMPPVDPDVVKEMSDAAKFRAHMQVLDEYPNYLAFFKQEIANKGGNWQAVVTDFCFSRTPLADFMLAQLFEGLYHPFIHLGFGIEFELSSLVAEGLAQAASHDPTHLDAFFQRAEALAAETDPAQPRTPLLKLYREAHANRTIATAARVSDGPWRVRDGVLGRAREEMARLAAQFRVRPTDEDVERATAEMISCAAWMCASAHKPGKARKLDFFLMHCVTSSLFCTALGRQPWISIADKARLVEWKTRLDLVWYAACGAPELHGTILADYEPAASKGMDWRQLYHALNAHHDDGHVAKFVRAIKNGEQIAAPFENEPGAEHTFPVRGDAWLKVAQICFDSTTPFDTIEKKWVWGVGFDAMWNEVPDFVTADMNK</sequence>
<gene>
    <name evidence="2" type="ORF">N656DRAFT_844828</name>
</gene>
<accession>A0AAN6YTQ9</accession>
<evidence type="ECO:0008006" key="4">
    <source>
        <dbReference type="Google" id="ProtNLM"/>
    </source>
</evidence>
<evidence type="ECO:0000313" key="2">
    <source>
        <dbReference type="EMBL" id="KAK4113288.1"/>
    </source>
</evidence>
<keyword evidence="1" id="KW-0560">Oxidoreductase</keyword>
<comment type="caution">
    <text evidence="2">The sequence shown here is derived from an EMBL/GenBank/DDBJ whole genome shotgun (WGS) entry which is preliminary data.</text>
</comment>
<organism evidence="2 3">
    <name type="scientific">Canariomyces notabilis</name>
    <dbReference type="NCBI Taxonomy" id="2074819"/>
    <lineage>
        <taxon>Eukaryota</taxon>
        <taxon>Fungi</taxon>
        <taxon>Dikarya</taxon>
        <taxon>Ascomycota</taxon>
        <taxon>Pezizomycotina</taxon>
        <taxon>Sordariomycetes</taxon>
        <taxon>Sordariomycetidae</taxon>
        <taxon>Sordariales</taxon>
        <taxon>Chaetomiaceae</taxon>
        <taxon>Canariomyces</taxon>
    </lineage>
</organism>
<dbReference type="PANTHER" id="PTHR35870:SF7">
    <property type="entry name" value="BAEYER-VILLIGER OXIDASE MDPL"/>
    <property type="match status" value="1"/>
</dbReference>
<proteinExistence type="predicted"/>
<dbReference type="RefSeq" id="XP_064670858.1">
    <property type="nucleotide sequence ID" value="XM_064819163.1"/>
</dbReference>
<dbReference type="GO" id="GO:0016491">
    <property type="term" value="F:oxidoreductase activity"/>
    <property type="evidence" value="ECO:0007669"/>
    <property type="project" value="UniProtKB-KW"/>
</dbReference>
<name>A0AAN6YTQ9_9PEZI</name>
<dbReference type="PANTHER" id="PTHR35870">
    <property type="entry name" value="PROTEIN, PUTATIVE (AFU_ORTHOLOGUE AFUA_5G03330)-RELATED"/>
    <property type="match status" value="1"/>
</dbReference>
<evidence type="ECO:0000313" key="3">
    <source>
        <dbReference type="Proteomes" id="UP001302812"/>
    </source>
</evidence>
<dbReference type="Pfam" id="PF14027">
    <property type="entry name" value="Questin_oxidase"/>
    <property type="match status" value="1"/>
</dbReference>
<dbReference type="GeneID" id="89943289"/>
<keyword evidence="3" id="KW-1185">Reference proteome</keyword>
<reference evidence="2" key="1">
    <citation type="journal article" date="2023" name="Mol. Phylogenet. Evol.">
        <title>Genome-scale phylogeny and comparative genomics of the fungal order Sordariales.</title>
        <authorList>
            <person name="Hensen N."/>
            <person name="Bonometti L."/>
            <person name="Westerberg I."/>
            <person name="Brannstrom I.O."/>
            <person name="Guillou S."/>
            <person name="Cros-Aarteil S."/>
            <person name="Calhoun S."/>
            <person name="Haridas S."/>
            <person name="Kuo A."/>
            <person name="Mondo S."/>
            <person name="Pangilinan J."/>
            <person name="Riley R."/>
            <person name="LaButti K."/>
            <person name="Andreopoulos B."/>
            <person name="Lipzen A."/>
            <person name="Chen C."/>
            <person name="Yan M."/>
            <person name="Daum C."/>
            <person name="Ng V."/>
            <person name="Clum A."/>
            <person name="Steindorff A."/>
            <person name="Ohm R.A."/>
            <person name="Martin F."/>
            <person name="Silar P."/>
            <person name="Natvig D.O."/>
            <person name="Lalanne C."/>
            <person name="Gautier V."/>
            <person name="Ament-Velasquez S.L."/>
            <person name="Kruys A."/>
            <person name="Hutchinson M.I."/>
            <person name="Powell A.J."/>
            <person name="Barry K."/>
            <person name="Miller A.N."/>
            <person name="Grigoriev I.V."/>
            <person name="Debuchy R."/>
            <person name="Gladieux P."/>
            <person name="Hiltunen Thoren M."/>
            <person name="Johannesson H."/>
        </authorList>
    </citation>
    <scope>NUCLEOTIDE SEQUENCE</scope>
    <source>
        <strain evidence="2">CBS 508.74</strain>
    </source>
</reference>
<evidence type="ECO:0000256" key="1">
    <source>
        <dbReference type="ARBA" id="ARBA00023002"/>
    </source>
</evidence>
<dbReference type="EMBL" id="MU853340">
    <property type="protein sequence ID" value="KAK4113288.1"/>
    <property type="molecule type" value="Genomic_DNA"/>
</dbReference>
<dbReference type="InterPro" id="IPR025337">
    <property type="entry name" value="Questin_oxidase-like"/>
</dbReference>
<reference evidence="2" key="2">
    <citation type="submission" date="2023-05" db="EMBL/GenBank/DDBJ databases">
        <authorList>
            <consortium name="Lawrence Berkeley National Laboratory"/>
            <person name="Steindorff A."/>
            <person name="Hensen N."/>
            <person name="Bonometti L."/>
            <person name="Westerberg I."/>
            <person name="Brannstrom I.O."/>
            <person name="Guillou S."/>
            <person name="Cros-Aarteil S."/>
            <person name="Calhoun S."/>
            <person name="Haridas S."/>
            <person name="Kuo A."/>
            <person name="Mondo S."/>
            <person name="Pangilinan J."/>
            <person name="Riley R."/>
            <person name="Labutti K."/>
            <person name="Andreopoulos B."/>
            <person name="Lipzen A."/>
            <person name="Chen C."/>
            <person name="Yanf M."/>
            <person name="Daum C."/>
            <person name="Ng V."/>
            <person name="Clum A."/>
            <person name="Ohm R."/>
            <person name="Martin F."/>
            <person name="Silar P."/>
            <person name="Natvig D."/>
            <person name="Lalanne C."/>
            <person name="Gautier V."/>
            <person name="Ament-Velasquez S.L."/>
            <person name="Kruys A."/>
            <person name="Hutchinson M.I."/>
            <person name="Powell A.J."/>
            <person name="Barry K."/>
            <person name="Miller A.N."/>
            <person name="Grigoriev I.V."/>
            <person name="Debuchy R."/>
            <person name="Gladieux P."/>
            <person name="Thoren M.H."/>
            <person name="Johannesson H."/>
        </authorList>
    </citation>
    <scope>NUCLEOTIDE SEQUENCE</scope>
    <source>
        <strain evidence="2">CBS 508.74</strain>
    </source>
</reference>
<dbReference type="AlphaFoldDB" id="A0AAN6YTQ9"/>